<proteinExistence type="predicted"/>
<accession>A0AAD1R376</accession>
<dbReference type="EMBL" id="OW240912">
    <property type="protein sequence ID" value="CAH2222700.1"/>
    <property type="molecule type" value="Genomic_DNA"/>
</dbReference>
<protein>
    <submittedName>
        <fullName evidence="2">Uncharacterized protein</fullName>
    </submittedName>
</protein>
<feature type="compositionally biased region" description="Basic and acidic residues" evidence="1">
    <location>
        <begin position="1"/>
        <end position="23"/>
    </location>
</feature>
<organism evidence="2 3">
    <name type="scientific">Pelobates cultripes</name>
    <name type="common">Western spadefoot toad</name>
    <dbReference type="NCBI Taxonomy" id="61616"/>
    <lineage>
        <taxon>Eukaryota</taxon>
        <taxon>Metazoa</taxon>
        <taxon>Chordata</taxon>
        <taxon>Craniata</taxon>
        <taxon>Vertebrata</taxon>
        <taxon>Euteleostomi</taxon>
        <taxon>Amphibia</taxon>
        <taxon>Batrachia</taxon>
        <taxon>Anura</taxon>
        <taxon>Pelobatoidea</taxon>
        <taxon>Pelobatidae</taxon>
        <taxon>Pelobates</taxon>
    </lineage>
</organism>
<dbReference type="AlphaFoldDB" id="A0AAD1R376"/>
<dbReference type="Proteomes" id="UP001295444">
    <property type="component" value="Chromosome 01"/>
</dbReference>
<evidence type="ECO:0000313" key="3">
    <source>
        <dbReference type="Proteomes" id="UP001295444"/>
    </source>
</evidence>
<evidence type="ECO:0000313" key="2">
    <source>
        <dbReference type="EMBL" id="CAH2222700.1"/>
    </source>
</evidence>
<keyword evidence="3" id="KW-1185">Reference proteome</keyword>
<sequence>MMLDGERSSEESRTPLTPEDRGSKGNLTKQDALDALSSKLINSCQSSLKALQKDIHEVGNRTVHSESKMAEFATAHNDLAEHVQALEQQIATLEKKMMD</sequence>
<feature type="region of interest" description="Disordered" evidence="1">
    <location>
        <begin position="1"/>
        <end position="30"/>
    </location>
</feature>
<name>A0AAD1R376_PELCU</name>
<gene>
    <name evidence="2" type="ORF">PECUL_23A013604</name>
</gene>
<reference evidence="2" key="1">
    <citation type="submission" date="2022-03" db="EMBL/GenBank/DDBJ databases">
        <authorList>
            <person name="Alioto T."/>
            <person name="Alioto T."/>
            <person name="Gomez Garrido J."/>
        </authorList>
    </citation>
    <scope>NUCLEOTIDE SEQUENCE</scope>
</reference>
<evidence type="ECO:0000256" key="1">
    <source>
        <dbReference type="SAM" id="MobiDB-lite"/>
    </source>
</evidence>